<proteinExistence type="inferred from homology"/>
<feature type="domain" description="Amidase" evidence="2">
    <location>
        <begin position="30"/>
        <end position="442"/>
    </location>
</feature>
<dbReference type="OrthoDB" id="8641877at2"/>
<evidence type="ECO:0000259" key="2">
    <source>
        <dbReference type="Pfam" id="PF01425"/>
    </source>
</evidence>
<dbReference type="AlphaFoldDB" id="A0A261T5D1"/>
<dbReference type="Pfam" id="PF01425">
    <property type="entry name" value="Amidase"/>
    <property type="match status" value="1"/>
</dbReference>
<comment type="similarity">
    <text evidence="1">Belongs to the amidase family.</text>
</comment>
<dbReference type="InterPro" id="IPR000120">
    <property type="entry name" value="Amidase"/>
</dbReference>
<comment type="caution">
    <text evidence="3">The sequence shown here is derived from an EMBL/GenBank/DDBJ whole genome shotgun (WGS) entry which is preliminary data.</text>
</comment>
<reference evidence="3 4" key="1">
    <citation type="submission" date="2017-05" db="EMBL/GenBank/DDBJ databases">
        <title>Complete and WGS of Bordetella genogroups.</title>
        <authorList>
            <person name="Spilker T."/>
            <person name="LiPuma J."/>
        </authorList>
    </citation>
    <scope>NUCLEOTIDE SEQUENCE [LARGE SCALE GENOMIC DNA]</scope>
    <source>
        <strain evidence="3 4">AU10456</strain>
    </source>
</reference>
<evidence type="ECO:0000256" key="1">
    <source>
        <dbReference type="ARBA" id="ARBA00009199"/>
    </source>
</evidence>
<name>A0A261T5D1_9BORD</name>
<dbReference type="InterPro" id="IPR023631">
    <property type="entry name" value="Amidase_dom"/>
</dbReference>
<gene>
    <name evidence="3" type="ORF">CAL25_23180</name>
</gene>
<dbReference type="PANTHER" id="PTHR11895">
    <property type="entry name" value="TRANSAMIDASE"/>
    <property type="match status" value="1"/>
</dbReference>
<dbReference type="EMBL" id="NEVP01000016">
    <property type="protein sequence ID" value="OZI43833.1"/>
    <property type="molecule type" value="Genomic_DNA"/>
</dbReference>
<dbReference type="RefSeq" id="WP_094804340.1">
    <property type="nucleotide sequence ID" value="NZ_NEVP01000016.1"/>
</dbReference>
<dbReference type="InterPro" id="IPR036928">
    <property type="entry name" value="AS_sf"/>
</dbReference>
<organism evidence="3 4">
    <name type="scientific">Bordetella genomosp. 5</name>
    <dbReference type="NCBI Taxonomy" id="1395608"/>
    <lineage>
        <taxon>Bacteria</taxon>
        <taxon>Pseudomonadati</taxon>
        <taxon>Pseudomonadota</taxon>
        <taxon>Betaproteobacteria</taxon>
        <taxon>Burkholderiales</taxon>
        <taxon>Alcaligenaceae</taxon>
        <taxon>Bordetella</taxon>
    </lineage>
</organism>
<sequence length="456" mass="48442">MAYDPASHPTVTFHEATPAFASGKDTPRDYLERCLATIEAREPQLKGWVVLNPEGARAAADASARRYREGRPLSPIDGMPIGVKDLIETKDMPTQMGCRAFDGNFPKNDSASIRALREAGAIILGKTVTTALGFLDPGPTTNAFDPARTPGGSSSGSAAVVGANMVPVALGSQLVGSILRPASFNGNWAIKPTVGAINRGERLGLSQAHLGVHANSAIDMWHTAIEIARRVGGDPGQPGLQGPDDTPTARQPRCLAVLETEGWARAEPAARAAFDAFAEQVERAGVRLLRRKDNPMVELLDQAVADAAGLSLRLISWEQRWSLENLVEKHPDTLGPSLVRQLESGRAMTLEAYRECLQLREHARLRLAALAAQCDGLISLNACGAAPLIEAIKDSRYPTGDVSFACASSLLGAPAINVPALSLDGLPLGVQVLGFAQRDADVVSIGRWVRDLVVRG</sequence>
<protein>
    <submittedName>
        <fullName evidence="3">Amidase</fullName>
    </submittedName>
</protein>
<keyword evidence="4" id="KW-1185">Reference proteome</keyword>
<dbReference type="GO" id="GO:0003824">
    <property type="term" value="F:catalytic activity"/>
    <property type="evidence" value="ECO:0007669"/>
    <property type="project" value="InterPro"/>
</dbReference>
<accession>A0A261T5D1</accession>
<dbReference type="Proteomes" id="UP000216913">
    <property type="component" value="Unassembled WGS sequence"/>
</dbReference>
<evidence type="ECO:0000313" key="3">
    <source>
        <dbReference type="EMBL" id="OZI43833.1"/>
    </source>
</evidence>
<dbReference type="SUPFAM" id="SSF75304">
    <property type="entry name" value="Amidase signature (AS) enzymes"/>
    <property type="match status" value="1"/>
</dbReference>
<dbReference type="Gene3D" id="3.90.1300.10">
    <property type="entry name" value="Amidase signature (AS) domain"/>
    <property type="match status" value="1"/>
</dbReference>
<evidence type="ECO:0000313" key="4">
    <source>
        <dbReference type="Proteomes" id="UP000216913"/>
    </source>
</evidence>
<dbReference type="PANTHER" id="PTHR11895:SF7">
    <property type="entry name" value="GLUTAMYL-TRNA(GLN) AMIDOTRANSFERASE SUBUNIT A, MITOCHONDRIAL"/>
    <property type="match status" value="1"/>
</dbReference>